<evidence type="ECO:0000313" key="6">
    <source>
        <dbReference type="Proteomes" id="UP001172681"/>
    </source>
</evidence>
<accession>A0AA38XWM3</accession>
<evidence type="ECO:0000256" key="3">
    <source>
        <dbReference type="ARBA" id="ARBA00023002"/>
    </source>
</evidence>
<dbReference type="AlphaFoldDB" id="A0AA38XWM3"/>
<keyword evidence="6" id="KW-1185">Reference proteome</keyword>
<comment type="caution">
    <text evidence="5">The sequence shown here is derived from an EMBL/GenBank/DDBJ whole genome shotgun (WGS) entry which is preliminary data.</text>
</comment>
<protein>
    <recommendedName>
        <fullName evidence="7">15-hydroxyprostaglandin dehydrogenase</fullName>
    </recommendedName>
</protein>
<evidence type="ECO:0000256" key="4">
    <source>
        <dbReference type="RuleBase" id="RU000363"/>
    </source>
</evidence>
<evidence type="ECO:0000256" key="2">
    <source>
        <dbReference type="ARBA" id="ARBA00022857"/>
    </source>
</evidence>
<organism evidence="5 6">
    <name type="scientific">Knufia peltigerae</name>
    <dbReference type="NCBI Taxonomy" id="1002370"/>
    <lineage>
        <taxon>Eukaryota</taxon>
        <taxon>Fungi</taxon>
        <taxon>Dikarya</taxon>
        <taxon>Ascomycota</taxon>
        <taxon>Pezizomycotina</taxon>
        <taxon>Eurotiomycetes</taxon>
        <taxon>Chaetothyriomycetidae</taxon>
        <taxon>Chaetothyriales</taxon>
        <taxon>Trichomeriaceae</taxon>
        <taxon>Knufia</taxon>
    </lineage>
</organism>
<proteinExistence type="inferred from homology"/>
<dbReference type="InterPro" id="IPR002347">
    <property type="entry name" value="SDR_fam"/>
</dbReference>
<evidence type="ECO:0008006" key="7">
    <source>
        <dbReference type="Google" id="ProtNLM"/>
    </source>
</evidence>
<name>A0AA38XWM3_9EURO</name>
<dbReference type="Pfam" id="PF00106">
    <property type="entry name" value="adh_short"/>
    <property type="match status" value="1"/>
</dbReference>
<dbReference type="PRINTS" id="PR00081">
    <property type="entry name" value="GDHRDH"/>
</dbReference>
<dbReference type="SUPFAM" id="SSF51735">
    <property type="entry name" value="NAD(P)-binding Rossmann-fold domains"/>
    <property type="match status" value="1"/>
</dbReference>
<dbReference type="PANTHER" id="PTHR44229">
    <property type="entry name" value="15-HYDROXYPROSTAGLANDIN DEHYDROGENASE [NAD(+)]"/>
    <property type="match status" value="1"/>
</dbReference>
<evidence type="ECO:0000313" key="5">
    <source>
        <dbReference type="EMBL" id="KAJ9625448.1"/>
    </source>
</evidence>
<dbReference type="EMBL" id="JAPDRN010000086">
    <property type="protein sequence ID" value="KAJ9625448.1"/>
    <property type="molecule type" value="Genomic_DNA"/>
</dbReference>
<dbReference type="GO" id="GO:0005737">
    <property type="term" value="C:cytoplasm"/>
    <property type="evidence" value="ECO:0007669"/>
    <property type="project" value="TreeGrafter"/>
</dbReference>
<sequence length="290" mass="30827">MGSTGPASGNGKVAIVTGAASGMGADLSRDLLSKGWKVGCLDLNEQAGQKLANEHGDRAIFVKCNVGDYDDQARAFATVFEQWGRLDALLANAGIVDRSSIYILMHRGSKEIPPAPDVATTTVDYLGVVYGTQLAIHFMRQNPTPGGTIVATASIAAVHPHSSYPEYCGAKAAVLQFCRTVAPVIKVKENISINVVLPGIVHTSIIPQAMVDAVSPECLTPAATIVRAYNEFLSDTSRTGQVVECSVDKILLLEEPPLLNGRVTKRACTVWDPLFKNMHGEDSGIPDAIQ</sequence>
<keyword evidence="2" id="KW-0521">NADP</keyword>
<dbReference type="Gene3D" id="3.40.50.720">
    <property type="entry name" value="NAD(P)-binding Rossmann-like Domain"/>
    <property type="match status" value="1"/>
</dbReference>
<dbReference type="Proteomes" id="UP001172681">
    <property type="component" value="Unassembled WGS sequence"/>
</dbReference>
<keyword evidence="3" id="KW-0560">Oxidoreductase</keyword>
<dbReference type="PROSITE" id="PS00061">
    <property type="entry name" value="ADH_SHORT"/>
    <property type="match status" value="1"/>
</dbReference>
<dbReference type="PRINTS" id="PR00080">
    <property type="entry name" value="SDRFAMILY"/>
</dbReference>
<gene>
    <name evidence="5" type="ORF">H2204_010310</name>
</gene>
<reference evidence="5" key="1">
    <citation type="submission" date="2022-10" db="EMBL/GenBank/DDBJ databases">
        <title>Culturing micro-colonial fungi from biological soil crusts in the Mojave desert and describing Neophaeococcomyces mojavensis, and introducing the new genera and species Taxawa tesnikishii.</title>
        <authorList>
            <person name="Kurbessoian T."/>
            <person name="Stajich J.E."/>
        </authorList>
    </citation>
    <scope>NUCLEOTIDE SEQUENCE</scope>
    <source>
        <strain evidence="5">TK_35</strain>
    </source>
</reference>
<comment type="similarity">
    <text evidence="1 4">Belongs to the short-chain dehydrogenases/reductases (SDR) family.</text>
</comment>
<dbReference type="InterPro" id="IPR020904">
    <property type="entry name" value="Sc_DH/Rdtase_CS"/>
</dbReference>
<dbReference type="GO" id="GO:0016491">
    <property type="term" value="F:oxidoreductase activity"/>
    <property type="evidence" value="ECO:0007669"/>
    <property type="project" value="UniProtKB-KW"/>
</dbReference>
<dbReference type="InterPro" id="IPR036291">
    <property type="entry name" value="NAD(P)-bd_dom_sf"/>
</dbReference>
<dbReference type="PANTHER" id="PTHR44229:SF4">
    <property type="entry name" value="15-HYDROXYPROSTAGLANDIN DEHYDROGENASE [NAD(+)]"/>
    <property type="match status" value="1"/>
</dbReference>
<evidence type="ECO:0000256" key="1">
    <source>
        <dbReference type="ARBA" id="ARBA00006484"/>
    </source>
</evidence>